<dbReference type="PANTHER" id="PTHR46910:SF9">
    <property type="entry name" value="MISCELLANEOUS ZN(II)2CYS6 TRANSCRIPTION FACTOR (EUROFUNG)"/>
    <property type="match status" value="1"/>
</dbReference>
<evidence type="ECO:0000256" key="2">
    <source>
        <dbReference type="SAM" id="MobiDB-lite"/>
    </source>
</evidence>
<evidence type="ECO:0000256" key="1">
    <source>
        <dbReference type="ARBA" id="ARBA00023242"/>
    </source>
</evidence>
<evidence type="ECO:0000313" key="5">
    <source>
        <dbReference type="Proteomes" id="UP000308133"/>
    </source>
</evidence>
<dbReference type="GO" id="GO:0003677">
    <property type="term" value="F:DNA binding"/>
    <property type="evidence" value="ECO:0007669"/>
    <property type="project" value="InterPro"/>
</dbReference>
<dbReference type="PANTHER" id="PTHR46910">
    <property type="entry name" value="TRANSCRIPTION FACTOR PDR1"/>
    <property type="match status" value="1"/>
</dbReference>
<sequence>MSTSAEVPFEIGSLRRSDNGQLSFIGSSSGVYFINTVRQAFASALASHVQTSRANPLDDELGNYFNEQTPATLPEDGNASSISSPDRSDASNDLIKSLPNKETAELLVTAYFRSWHSFLPFLHGPTFMSDLEAVYEQSISDSWKFRCCALTLQCVLRIAALDYRDTIRLRPSAVDRPQTLMAILGPLALDNRQVSVQALLAAQMYLVVSLSLDAASSVGGLICRSIVKSGLHRCPYRYPNIAEDDRDMRKRTFWCAYILDRFLTQSMGHPLGLQDGDIDVCLPSPDERHAKHAEEDADGDRLRVLSNMIKCAKFTGQILETFHKSIHARSLNQHTLLGLEAEIEAWWNQLPRRFNETTSFSQGAFFNISYNHLKLLMNRPFLSLDPFSPNFLTAIQKCLSASRNIIEIFSTQLSAADDLKWPGYMSCAWMAGLLVVFAAQCNQYPVEHAKEDVGRCLEILNNMSRRWKSASHCRNALRILKDRIDQHPSGVSPPPPTDTQSPDLTEFLSGKETASTTSGLSRSKRRRTTSQARVSGGNSESRAFQEDFITASEAEKSTERTTAPEFGSIEPPFHAHQYNFSTDMFQSTDWESLLQLVDQDPLLPGFPGNFE</sequence>
<dbReference type="GO" id="GO:0003700">
    <property type="term" value="F:DNA-binding transcription factor activity"/>
    <property type="evidence" value="ECO:0007669"/>
    <property type="project" value="InterPro"/>
</dbReference>
<dbReference type="GO" id="GO:0006351">
    <property type="term" value="P:DNA-templated transcription"/>
    <property type="evidence" value="ECO:0007669"/>
    <property type="project" value="InterPro"/>
</dbReference>
<dbReference type="InterPro" id="IPR050987">
    <property type="entry name" value="AtrR-like"/>
</dbReference>
<keyword evidence="1" id="KW-0539">Nucleus</keyword>
<evidence type="ECO:0000313" key="4">
    <source>
        <dbReference type="EMBL" id="TKX24946.1"/>
    </source>
</evidence>
<evidence type="ECO:0000259" key="3">
    <source>
        <dbReference type="SMART" id="SM00906"/>
    </source>
</evidence>
<dbReference type="CDD" id="cd12148">
    <property type="entry name" value="fungal_TF_MHR"/>
    <property type="match status" value="1"/>
</dbReference>
<dbReference type="EMBL" id="PTQR01000036">
    <property type="protein sequence ID" value="TKX24946.1"/>
    <property type="molecule type" value="Genomic_DNA"/>
</dbReference>
<feature type="region of interest" description="Disordered" evidence="2">
    <location>
        <begin position="484"/>
        <end position="570"/>
    </location>
</feature>
<name>A0A4U7B820_9PEZI</name>
<dbReference type="SMART" id="SM00906">
    <property type="entry name" value="Fungal_trans"/>
    <property type="match status" value="1"/>
</dbReference>
<feature type="domain" description="Xylanolytic transcriptional activator regulatory" evidence="3">
    <location>
        <begin position="215"/>
        <end position="289"/>
    </location>
</feature>
<proteinExistence type="predicted"/>
<feature type="compositionally biased region" description="Polar residues" evidence="2">
    <location>
        <begin position="512"/>
        <end position="521"/>
    </location>
</feature>
<feature type="compositionally biased region" description="Polar residues" evidence="2">
    <location>
        <begin position="529"/>
        <end position="542"/>
    </location>
</feature>
<gene>
    <name evidence="4" type="ORF">C1H76_2789</name>
</gene>
<accession>A0A4U7B820</accession>
<dbReference type="InterPro" id="IPR007219">
    <property type="entry name" value="XnlR_reg_dom"/>
</dbReference>
<dbReference type="AlphaFoldDB" id="A0A4U7B820"/>
<feature type="region of interest" description="Disordered" evidence="2">
    <location>
        <begin position="59"/>
        <end position="94"/>
    </location>
</feature>
<dbReference type="Proteomes" id="UP000308133">
    <property type="component" value="Unassembled WGS sequence"/>
</dbReference>
<comment type="caution">
    <text evidence="4">The sequence shown here is derived from an EMBL/GenBank/DDBJ whole genome shotgun (WGS) entry which is preliminary data.</text>
</comment>
<protein>
    <submittedName>
        <fullName evidence="4">Fungal specific transcription factor domain-containing protein 22</fullName>
    </submittedName>
</protein>
<organism evidence="4 5">
    <name type="scientific">Elsinoe australis</name>
    <dbReference type="NCBI Taxonomy" id="40998"/>
    <lineage>
        <taxon>Eukaryota</taxon>
        <taxon>Fungi</taxon>
        <taxon>Dikarya</taxon>
        <taxon>Ascomycota</taxon>
        <taxon>Pezizomycotina</taxon>
        <taxon>Dothideomycetes</taxon>
        <taxon>Dothideomycetidae</taxon>
        <taxon>Myriangiales</taxon>
        <taxon>Elsinoaceae</taxon>
        <taxon>Elsinoe</taxon>
    </lineage>
</organism>
<dbReference type="Pfam" id="PF04082">
    <property type="entry name" value="Fungal_trans"/>
    <property type="match status" value="1"/>
</dbReference>
<reference evidence="4 5" key="1">
    <citation type="submission" date="2018-02" db="EMBL/GenBank/DDBJ databases">
        <title>Draft genome sequences of Elsinoe sp., causing black scab on jojoba.</title>
        <authorList>
            <person name="Stodart B."/>
            <person name="Jeffress S."/>
            <person name="Ash G."/>
            <person name="Arun Chinnappa K."/>
        </authorList>
    </citation>
    <scope>NUCLEOTIDE SEQUENCE [LARGE SCALE GENOMIC DNA]</scope>
    <source>
        <strain evidence="4 5">Hillstone_2</strain>
    </source>
</reference>
<dbReference type="GO" id="GO:0008270">
    <property type="term" value="F:zinc ion binding"/>
    <property type="evidence" value="ECO:0007669"/>
    <property type="project" value="InterPro"/>
</dbReference>